<keyword evidence="3" id="KW-1185">Reference proteome</keyword>
<dbReference type="OrthoDB" id="9791723at2"/>
<evidence type="ECO:0000313" key="2">
    <source>
        <dbReference type="EMBL" id="RXT54249.1"/>
    </source>
</evidence>
<sequence>MSREIGKLIIGCASRSKRPETELFFRPSTGISEISEINNLGARFSNDKVILNNILENSRSMDAAIVYCYFDSAAWPARQMLDIPVTGLAESAMTLAALMGRRFAVLSPNRRYICEMEDAIRVYGRRANAIEYHPVRSIGATEMDGVRWLMEGRLDKLVDAVTPVAHACIDDGADVLIVGCGLLSVLLAVGAGIEEIDGVPVVAPVTAAVKAAEILIDLRRSGMPIKGTQGYWGNS</sequence>
<dbReference type="Gene3D" id="3.40.50.12500">
    <property type="match status" value="1"/>
</dbReference>
<dbReference type="Pfam" id="PF01177">
    <property type="entry name" value="Asp_Glu_race"/>
    <property type="match status" value="1"/>
</dbReference>
<comment type="similarity">
    <text evidence="1">Belongs to the HyuE racemase family.</text>
</comment>
<gene>
    <name evidence="2" type="ORF">B5V03_02070</name>
</gene>
<dbReference type="PANTHER" id="PTHR28047:SF5">
    <property type="entry name" value="PROTEIN DCG1"/>
    <property type="match status" value="1"/>
</dbReference>
<evidence type="ECO:0008006" key="4">
    <source>
        <dbReference type="Google" id="ProtNLM"/>
    </source>
</evidence>
<dbReference type="InterPro" id="IPR015942">
    <property type="entry name" value="Asp/Glu/hydantoin_racemase"/>
</dbReference>
<reference evidence="2 3" key="1">
    <citation type="submission" date="2017-03" db="EMBL/GenBank/DDBJ databases">
        <authorList>
            <person name="Safronova V.I."/>
            <person name="Sazanova A.L."/>
            <person name="Chirak E.R."/>
        </authorList>
    </citation>
    <scope>NUCLEOTIDE SEQUENCE [LARGE SCALE GENOMIC DNA]</scope>
    <source>
        <strain evidence="2 3">Opo-243</strain>
    </source>
</reference>
<comment type="caution">
    <text evidence="2">The sequence shown here is derived from an EMBL/GenBank/DDBJ whole genome shotgun (WGS) entry which is preliminary data.</text>
</comment>
<dbReference type="GO" id="GO:0047661">
    <property type="term" value="F:amino-acid racemase activity"/>
    <property type="evidence" value="ECO:0007669"/>
    <property type="project" value="InterPro"/>
</dbReference>
<dbReference type="RefSeq" id="WP_129267593.1">
    <property type="nucleotide sequence ID" value="NZ_MZXW01000004.1"/>
</dbReference>
<organism evidence="2 3">
    <name type="scientific">Bradyrhizobium betae</name>
    <dbReference type="NCBI Taxonomy" id="244734"/>
    <lineage>
        <taxon>Bacteria</taxon>
        <taxon>Pseudomonadati</taxon>
        <taxon>Pseudomonadota</taxon>
        <taxon>Alphaproteobacteria</taxon>
        <taxon>Hyphomicrobiales</taxon>
        <taxon>Nitrobacteraceae</taxon>
        <taxon>Bradyrhizobium</taxon>
    </lineage>
</organism>
<dbReference type="PANTHER" id="PTHR28047">
    <property type="entry name" value="PROTEIN DCG1"/>
    <property type="match status" value="1"/>
</dbReference>
<dbReference type="EMBL" id="MZXW01000004">
    <property type="protein sequence ID" value="RXT54249.1"/>
    <property type="molecule type" value="Genomic_DNA"/>
</dbReference>
<dbReference type="InterPro" id="IPR053714">
    <property type="entry name" value="Iso_Racemase_Enz_sf"/>
</dbReference>
<evidence type="ECO:0000256" key="1">
    <source>
        <dbReference type="ARBA" id="ARBA00038414"/>
    </source>
</evidence>
<proteinExistence type="inferred from homology"/>
<accession>A0A4V1P8D6</accession>
<dbReference type="AlphaFoldDB" id="A0A4V1P8D6"/>
<evidence type="ECO:0000313" key="3">
    <source>
        <dbReference type="Proteomes" id="UP000290819"/>
    </source>
</evidence>
<dbReference type="Proteomes" id="UP000290819">
    <property type="component" value="Unassembled WGS sequence"/>
</dbReference>
<dbReference type="InterPro" id="IPR052186">
    <property type="entry name" value="Hydantoin_racemase-like"/>
</dbReference>
<name>A0A4V1P8D6_9BRAD</name>
<protein>
    <recommendedName>
        <fullName evidence="4">Aspartate/glutamate racemase family protein</fullName>
    </recommendedName>
</protein>